<dbReference type="AlphaFoldDB" id="A0A382XXG5"/>
<dbReference type="InterPro" id="IPR000683">
    <property type="entry name" value="Gfo/Idh/MocA-like_OxRdtase_N"/>
</dbReference>
<dbReference type="SUPFAM" id="SSF51735">
    <property type="entry name" value="NAD(P)-binding Rossmann-fold domains"/>
    <property type="match status" value="1"/>
</dbReference>
<reference evidence="2" key="1">
    <citation type="submission" date="2018-05" db="EMBL/GenBank/DDBJ databases">
        <authorList>
            <person name="Lanie J.A."/>
            <person name="Ng W.-L."/>
            <person name="Kazmierczak K.M."/>
            <person name="Andrzejewski T.M."/>
            <person name="Davidsen T.M."/>
            <person name="Wayne K.J."/>
            <person name="Tettelin H."/>
            <person name="Glass J.I."/>
            <person name="Rusch D."/>
            <person name="Podicherti R."/>
            <person name="Tsui H.-C.T."/>
            <person name="Winkler M.E."/>
        </authorList>
    </citation>
    <scope>NUCLEOTIDE SEQUENCE</scope>
</reference>
<dbReference type="InterPro" id="IPR050463">
    <property type="entry name" value="Gfo/Idh/MocA_oxidrdct_glycsds"/>
</dbReference>
<proteinExistence type="predicted"/>
<accession>A0A382XXG5</accession>
<sequence>MNKKDRLSRRQFAQRSAIAASALALPTFVPSRVFGANERLNVAGIGAGGKGTVDIDGCSRENIVAMADVDYTRAAASFKRFDKATRYIDFRQMLEKEGKNIDAVTVSTPDHTHAVAAAMAIKMGKHVYCQKPLTHTVSEARILTKLARKHKVATQMGNQGHSNPDSRRLVDLIQAGVLGEVKEAHVWTNRPVWPQGIDRPKDTPPVP</sequence>
<evidence type="ECO:0000259" key="1">
    <source>
        <dbReference type="Pfam" id="PF01408"/>
    </source>
</evidence>
<evidence type="ECO:0000313" key="2">
    <source>
        <dbReference type="EMBL" id="SVD75594.1"/>
    </source>
</evidence>
<organism evidence="2">
    <name type="scientific">marine metagenome</name>
    <dbReference type="NCBI Taxonomy" id="408172"/>
    <lineage>
        <taxon>unclassified sequences</taxon>
        <taxon>metagenomes</taxon>
        <taxon>ecological metagenomes</taxon>
    </lineage>
</organism>
<dbReference type="InterPro" id="IPR006311">
    <property type="entry name" value="TAT_signal"/>
</dbReference>
<dbReference type="EMBL" id="UINC01171173">
    <property type="protein sequence ID" value="SVD75594.1"/>
    <property type="molecule type" value="Genomic_DNA"/>
</dbReference>
<feature type="non-terminal residue" evidence="2">
    <location>
        <position position="207"/>
    </location>
</feature>
<dbReference type="InterPro" id="IPR036291">
    <property type="entry name" value="NAD(P)-bd_dom_sf"/>
</dbReference>
<dbReference type="PROSITE" id="PS51318">
    <property type="entry name" value="TAT"/>
    <property type="match status" value="1"/>
</dbReference>
<protein>
    <recommendedName>
        <fullName evidence="1">Gfo/Idh/MocA-like oxidoreductase N-terminal domain-containing protein</fullName>
    </recommendedName>
</protein>
<dbReference type="GO" id="GO:0000166">
    <property type="term" value="F:nucleotide binding"/>
    <property type="evidence" value="ECO:0007669"/>
    <property type="project" value="InterPro"/>
</dbReference>
<dbReference type="PANTHER" id="PTHR43818">
    <property type="entry name" value="BCDNA.GH03377"/>
    <property type="match status" value="1"/>
</dbReference>
<dbReference type="Pfam" id="PF01408">
    <property type="entry name" value="GFO_IDH_MocA"/>
    <property type="match status" value="1"/>
</dbReference>
<name>A0A382XXG5_9ZZZZ</name>
<dbReference type="PANTHER" id="PTHR43818:SF10">
    <property type="entry name" value="NADH-DEPENDENT DEHYDROGENASE-RELATED"/>
    <property type="match status" value="1"/>
</dbReference>
<gene>
    <name evidence="2" type="ORF">METZ01_LOCUS428448</name>
</gene>
<feature type="domain" description="Gfo/Idh/MocA-like oxidoreductase N-terminal" evidence="1">
    <location>
        <begin position="41"/>
        <end position="157"/>
    </location>
</feature>
<dbReference type="Gene3D" id="3.40.50.720">
    <property type="entry name" value="NAD(P)-binding Rossmann-like Domain"/>
    <property type="match status" value="1"/>
</dbReference>